<dbReference type="KEGG" id="hac:Hac_0322"/>
<dbReference type="STRING" id="382638.Hac_0322"/>
<dbReference type="HOGENOM" id="CLU_2355832_0_0_7"/>
<accession>Q17YW3</accession>
<dbReference type="GeneID" id="31759049"/>
<dbReference type="Proteomes" id="UP000000775">
    <property type="component" value="Chromosome"/>
</dbReference>
<dbReference type="EMBL" id="AM260522">
    <property type="protein sequence ID" value="CAJ99163.1"/>
    <property type="molecule type" value="Genomic_DNA"/>
</dbReference>
<reference evidence="2 3" key="1">
    <citation type="journal article" date="2006" name="PLoS Genet.">
        <title>Who ate whom? Adaptive Helicobacter genomic changes that accompanied a host jump from early humans to large felines.</title>
        <authorList>
            <person name="Eppinger M."/>
            <person name="Baar C."/>
            <person name="Linz B."/>
            <person name="Raddatz G."/>
            <person name="Lanz C."/>
            <person name="Keller H."/>
            <person name="Morelli G."/>
            <person name="Gressmann H."/>
            <person name="Achtman M."/>
            <person name="Schuster S.C."/>
        </authorList>
    </citation>
    <scope>NUCLEOTIDE SEQUENCE [LARGE SCALE GENOMIC DNA]</scope>
    <source>
        <strain evidence="2 3">Sheeba</strain>
    </source>
</reference>
<dbReference type="BioCyc" id="HACI382638:HAC_RS07855-MONOMER"/>
<organism evidence="2 3">
    <name type="scientific">Helicobacter acinonychis (strain Sheeba)</name>
    <dbReference type="NCBI Taxonomy" id="382638"/>
    <lineage>
        <taxon>Bacteria</taxon>
        <taxon>Pseudomonadati</taxon>
        <taxon>Campylobacterota</taxon>
        <taxon>Epsilonproteobacteria</taxon>
        <taxon>Campylobacterales</taxon>
        <taxon>Helicobacteraceae</taxon>
        <taxon>Helicobacter</taxon>
    </lineage>
</organism>
<evidence type="ECO:0000313" key="3">
    <source>
        <dbReference type="Proteomes" id="UP000000775"/>
    </source>
</evidence>
<keyword evidence="3" id="KW-1185">Reference proteome</keyword>
<evidence type="ECO:0008006" key="4">
    <source>
        <dbReference type="Google" id="ProtNLM"/>
    </source>
</evidence>
<evidence type="ECO:0000256" key="1">
    <source>
        <dbReference type="SAM" id="SignalP"/>
    </source>
</evidence>
<protein>
    <recommendedName>
        <fullName evidence="4">Lipoprotein</fullName>
    </recommendedName>
</protein>
<name>Q17YW3_HELAH</name>
<feature type="chain" id="PRO_5004186869" description="Lipoprotein" evidence="1">
    <location>
        <begin position="24"/>
        <end position="96"/>
    </location>
</feature>
<keyword evidence="1" id="KW-0732">Signal</keyword>
<proteinExistence type="predicted"/>
<sequence length="96" mass="10761">MLKIPLFVLALILLNACKNPSMSKNNLQCYRSIMGAIPYGNLKDPSNSNQHSKEWLNLDPLYFSTFPTQRGFNSCQIQSEPTLSQAPLQGSNTQSR</sequence>
<evidence type="ECO:0000313" key="2">
    <source>
        <dbReference type="EMBL" id="CAJ99163.1"/>
    </source>
</evidence>
<dbReference type="RefSeq" id="WP_011577278.1">
    <property type="nucleotide sequence ID" value="NC_008229.1"/>
</dbReference>
<dbReference type="AlphaFoldDB" id="Q17YW3"/>
<gene>
    <name evidence="2" type="ordered locus">Hac_0322</name>
</gene>
<feature type="signal peptide" evidence="1">
    <location>
        <begin position="1"/>
        <end position="23"/>
    </location>
</feature>